<dbReference type="AlphaFoldDB" id="A0A172YJR8"/>
<dbReference type="SUPFAM" id="SSF53850">
    <property type="entry name" value="Periplasmic binding protein-like II"/>
    <property type="match status" value="1"/>
</dbReference>
<dbReference type="PANTHER" id="PTHR35936">
    <property type="entry name" value="MEMBRANE-BOUND LYTIC MUREIN TRANSGLYCOSYLASE F"/>
    <property type="match status" value="1"/>
</dbReference>
<dbReference type="EMBL" id="CP015243">
    <property type="protein sequence ID" value="ANF59457.1"/>
    <property type="molecule type" value="Genomic_DNA"/>
</dbReference>
<dbReference type="Gene3D" id="3.40.190.10">
    <property type="entry name" value="Periplasmic binding protein-like II"/>
    <property type="match status" value="2"/>
</dbReference>
<dbReference type="SMART" id="SM00062">
    <property type="entry name" value="PBPb"/>
    <property type="match status" value="1"/>
</dbReference>
<feature type="chain" id="PRO_5008004780" evidence="3">
    <location>
        <begin position="21"/>
        <end position="268"/>
    </location>
</feature>
<accession>A0A172YJR8</accession>
<comment type="similarity">
    <text evidence="1">Belongs to the bacterial solute-binding protein 3 family.</text>
</comment>
<dbReference type="STRING" id="376489.A5892_03215"/>
<evidence type="ECO:0000313" key="6">
    <source>
        <dbReference type="Proteomes" id="UP000077875"/>
    </source>
</evidence>
<feature type="domain" description="Solute-binding protein family 3/N-terminal" evidence="4">
    <location>
        <begin position="31"/>
        <end position="256"/>
    </location>
</feature>
<dbReference type="PANTHER" id="PTHR35936:SF35">
    <property type="entry name" value="L-CYSTINE-BINDING PROTEIN TCYJ"/>
    <property type="match status" value="1"/>
</dbReference>
<reference evidence="5 6" key="1">
    <citation type="submission" date="2016-04" db="EMBL/GenBank/DDBJ databases">
        <title>Complete Genome Sequence of Halotalea alkalilenta IHB B 13600.</title>
        <authorList>
            <person name="Swarnkar M.K."/>
            <person name="Sharma A."/>
            <person name="Kaushal K."/>
            <person name="Soni R."/>
            <person name="Rana S."/>
            <person name="Singh A.K."/>
            <person name="Gulati A."/>
        </authorList>
    </citation>
    <scope>NUCLEOTIDE SEQUENCE [LARGE SCALE GENOMIC DNA]</scope>
    <source>
        <strain evidence="5 6">IHB B 13600</strain>
    </source>
</reference>
<evidence type="ECO:0000256" key="3">
    <source>
        <dbReference type="SAM" id="SignalP"/>
    </source>
</evidence>
<dbReference type="Pfam" id="PF00497">
    <property type="entry name" value="SBP_bac_3"/>
    <property type="match status" value="1"/>
</dbReference>
<feature type="signal peptide" evidence="3">
    <location>
        <begin position="1"/>
        <end position="20"/>
    </location>
</feature>
<dbReference type="Proteomes" id="UP000077875">
    <property type="component" value="Chromosome"/>
</dbReference>
<name>A0A172YJR8_9GAMM</name>
<proteinExistence type="inferred from homology"/>
<organism evidence="5 6">
    <name type="scientific">Halotalea alkalilenta</name>
    <dbReference type="NCBI Taxonomy" id="376489"/>
    <lineage>
        <taxon>Bacteria</taxon>
        <taxon>Pseudomonadati</taxon>
        <taxon>Pseudomonadota</taxon>
        <taxon>Gammaproteobacteria</taxon>
        <taxon>Oceanospirillales</taxon>
        <taxon>Halomonadaceae</taxon>
        <taxon>Halotalea</taxon>
    </lineage>
</organism>
<evidence type="ECO:0000256" key="2">
    <source>
        <dbReference type="ARBA" id="ARBA00022729"/>
    </source>
</evidence>
<sequence>MLKILAAALVFAIGSQAAHADVLSDAKASGELKIATEFHFAPFAYLVDGQYAGLNLELMDEVGKRLGFEVSWIDLPWASVLPGLEAGNYDFVAGPAMVTRERQSRYAFTLPIADATVGLIKRENDGSIEKPEDVAGKRVGLQRGSAQADEFRAFNETLPEPATITEYVDFTQSMADLAARRVDAVANSLPNIAYTATQRPMFAVVEPTFGKPAYFAYMARNDAESASLVEAINETLGQMHEDGSLAALQTKWFGAPMDVPTGDFVPEL</sequence>
<keyword evidence="2 3" id="KW-0732">Signal</keyword>
<keyword evidence="6" id="KW-1185">Reference proteome</keyword>
<evidence type="ECO:0000256" key="1">
    <source>
        <dbReference type="ARBA" id="ARBA00010333"/>
    </source>
</evidence>
<evidence type="ECO:0000313" key="5">
    <source>
        <dbReference type="EMBL" id="ANF59457.1"/>
    </source>
</evidence>
<protein>
    <submittedName>
        <fullName evidence="5">Amino acid ABC transporter</fullName>
    </submittedName>
</protein>
<dbReference type="InterPro" id="IPR001638">
    <property type="entry name" value="Solute-binding_3/MltF_N"/>
</dbReference>
<dbReference type="KEGG" id="haa:A5892_03215"/>
<gene>
    <name evidence="5" type="ORF">A5892_03215</name>
</gene>
<evidence type="ECO:0000259" key="4">
    <source>
        <dbReference type="SMART" id="SM00062"/>
    </source>
</evidence>